<evidence type="ECO:0000256" key="1">
    <source>
        <dbReference type="SAM" id="MobiDB-lite"/>
    </source>
</evidence>
<sequence length="197" mass="21454">MAGKRDVGGSPRARRNGPRYAADDIDSAILRTFRPLRAPRDRCGRNESGAGTDVMEWARHLRRSIDVIVDVHAAGAAVRNAESQRGPRRTDAAGSHSTSRGGIPRARCRASIRAAGAIAARKMAPISVVEDERRDIRKRIHIMRNTTAWTHFRYPESGQCRPVSQPAAARTGILPLLPCPASWPGARKQSGVRDAAP</sequence>
<dbReference type="EMBL" id="CP000150">
    <property type="protein sequence ID" value="ABB06775.1"/>
    <property type="molecule type" value="Genomic_DNA"/>
</dbReference>
<dbReference type="HOGENOM" id="CLU_1381829_0_0_4"/>
<evidence type="ECO:0000313" key="2">
    <source>
        <dbReference type="EMBL" id="ABB06775.1"/>
    </source>
</evidence>
<feature type="region of interest" description="Disordered" evidence="1">
    <location>
        <begin position="1"/>
        <end position="21"/>
    </location>
</feature>
<gene>
    <name evidence="2" type="ordered locus">Bcep18194_C7731</name>
</gene>
<organism evidence="2 3">
    <name type="scientific">Burkholderia lata (strain ATCC 17760 / DSM 23089 / LMG 22485 / NCIMB 9086 / R18194 / 383)</name>
    <dbReference type="NCBI Taxonomy" id="482957"/>
    <lineage>
        <taxon>Bacteria</taxon>
        <taxon>Pseudomonadati</taxon>
        <taxon>Pseudomonadota</taxon>
        <taxon>Betaproteobacteria</taxon>
        <taxon>Burkholderiales</taxon>
        <taxon>Burkholderiaceae</taxon>
        <taxon>Burkholderia</taxon>
        <taxon>Burkholderia cepacia complex</taxon>
    </lineage>
</organism>
<dbReference type="Proteomes" id="UP000002705">
    <property type="component" value="Chromosome 3"/>
</dbReference>
<proteinExistence type="predicted"/>
<accession>Q39L91</accession>
<dbReference type="AlphaFoldDB" id="Q39L91"/>
<protein>
    <submittedName>
        <fullName evidence="2">Uncharacterized protein</fullName>
    </submittedName>
</protein>
<feature type="region of interest" description="Disordered" evidence="1">
    <location>
        <begin position="78"/>
        <end position="104"/>
    </location>
</feature>
<keyword evidence="3" id="KW-1185">Reference proteome</keyword>
<reference evidence="2" key="1">
    <citation type="submission" date="2009-01" db="EMBL/GenBank/DDBJ databases">
        <title>Complete sequence of chromosome 3 of Burkholderia sp. 383.</title>
        <authorList>
            <consortium name="US DOE Joint Genome Institute"/>
            <person name="Copeland A."/>
            <person name="Lucas S."/>
            <person name="Lapidus A."/>
            <person name="Barry K."/>
            <person name="Detter J.C."/>
            <person name="Glavina T."/>
            <person name="Hammon N."/>
            <person name="Israni S."/>
            <person name="Pitluck S."/>
            <person name="Chain P."/>
            <person name="Malfatti S."/>
            <person name="Shin M."/>
            <person name="Vergez L."/>
            <person name="Schmutz J."/>
            <person name="Larimer F."/>
            <person name="Land M."/>
            <person name="Kyrpides N."/>
            <person name="Lykidis A."/>
            <person name="Richardson P."/>
        </authorList>
    </citation>
    <scope>NUCLEOTIDE SEQUENCE</scope>
    <source>
        <strain evidence="2">383</strain>
    </source>
</reference>
<dbReference type="PATRIC" id="fig|482957.22.peg.8352"/>
<evidence type="ECO:0000313" key="3">
    <source>
        <dbReference type="Proteomes" id="UP000002705"/>
    </source>
</evidence>
<dbReference type="KEGG" id="bur:Bcep18194_C7731"/>
<name>Q39L91_BURL3</name>